<dbReference type="AlphaFoldDB" id="A0A370DLK1"/>
<name>A0A370DLK1_9GAMM</name>
<organism evidence="2 3">
    <name type="scientific">endosymbiont of Galathealinum brachiosum</name>
    <dbReference type="NCBI Taxonomy" id="2200906"/>
    <lineage>
        <taxon>Bacteria</taxon>
        <taxon>Pseudomonadati</taxon>
        <taxon>Pseudomonadota</taxon>
        <taxon>Gammaproteobacteria</taxon>
        <taxon>sulfur-oxidizing symbionts</taxon>
    </lineage>
</organism>
<dbReference type="PANTHER" id="PTHR34821:SF2">
    <property type="entry name" value="INNER MEMBRANE PROTEIN YDCZ"/>
    <property type="match status" value="1"/>
</dbReference>
<comment type="caution">
    <text evidence="2">The sequence shown here is derived from an EMBL/GenBank/DDBJ whole genome shotgun (WGS) entry which is preliminary data.</text>
</comment>
<keyword evidence="1" id="KW-0472">Membrane</keyword>
<feature type="transmembrane region" description="Helical" evidence="1">
    <location>
        <begin position="105"/>
        <end position="126"/>
    </location>
</feature>
<evidence type="ECO:0008006" key="4">
    <source>
        <dbReference type="Google" id="ProtNLM"/>
    </source>
</evidence>
<evidence type="ECO:0000313" key="2">
    <source>
        <dbReference type="EMBL" id="RDH85036.1"/>
    </source>
</evidence>
<dbReference type="PANTHER" id="PTHR34821">
    <property type="entry name" value="INNER MEMBRANE PROTEIN YDCZ"/>
    <property type="match status" value="1"/>
</dbReference>
<feature type="transmembrane region" description="Helical" evidence="1">
    <location>
        <begin position="74"/>
        <end position="93"/>
    </location>
</feature>
<dbReference type="GO" id="GO:0005886">
    <property type="term" value="C:plasma membrane"/>
    <property type="evidence" value="ECO:0007669"/>
    <property type="project" value="TreeGrafter"/>
</dbReference>
<keyword evidence="3" id="KW-1185">Reference proteome</keyword>
<dbReference type="Proteomes" id="UP000254266">
    <property type="component" value="Unassembled WGS sequence"/>
</dbReference>
<feature type="transmembrane region" description="Helical" evidence="1">
    <location>
        <begin position="132"/>
        <end position="149"/>
    </location>
</feature>
<sequence>MNYFQQPVFYALLMCVAGFGIPVMAALNGSLGEKLHSPALATTILFMVGGVVSLANLFLSGGISKSPIQAPIPILFYMGGLCVIFYILSITWVAPKFGVGNAVSFVLLGQIISMVVIDHFGLLGALQHSVSTQRLTGLALMIVGIFLTVRRF</sequence>
<dbReference type="EMBL" id="QFXC01000007">
    <property type="protein sequence ID" value="RDH85036.1"/>
    <property type="molecule type" value="Genomic_DNA"/>
</dbReference>
<evidence type="ECO:0000256" key="1">
    <source>
        <dbReference type="SAM" id="Phobius"/>
    </source>
</evidence>
<evidence type="ECO:0000313" key="3">
    <source>
        <dbReference type="Proteomes" id="UP000254266"/>
    </source>
</evidence>
<proteinExistence type="predicted"/>
<protein>
    <recommendedName>
        <fullName evidence="4">EamA-like transporter family protein</fullName>
    </recommendedName>
</protein>
<dbReference type="Pfam" id="PF04657">
    <property type="entry name" value="DMT_YdcZ"/>
    <property type="match status" value="1"/>
</dbReference>
<keyword evidence="1" id="KW-1133">Transmembrane helix</keyword>
<reference evidence="2 3" key="1">
    <citation type="journal article" date="2018" name="ISME J.">
        <title>Endosymbiont genomes yield clues of tubeworm success.</title>
        <authorList>
            <person name="Li Y."/>
            <person name="Liles M.R."/>
            <person name="Halanych K.M."/>
        </authorList>
    </citation>
    <scope>NUCLEOTIDE SEQUENCE [LARGE SCALE GENOMIC DNA]</scope>
    <source>
        <strain evidence="2">A1464</strain>
    </source>
</reference>
<feature type="transmembrane region" description="Helical" evidence="1">
    <location>
        <begin position="6"/>
        <end position="27"/>
    </location>
</feature>
<accession>A0A370DLK1</accession>
<keyword evidence="1" id="KW-0812">Transmembrane</keyword>
<feature type="transmembrane region" description="Helical" evidence="1">
    <location>
        <begin position="39"/>
        <end position="59"/>
    </location>
</feature>
<dbReference type="InterPro" id="IPR006750">
    <property type="entry name" value="YdcZ"/>
</dbReference>
<gene>
    <name evidence="2" type="ORF">DIZ80_04595</name>
</gene>